<protein>
    <submittedName>
        <fullName evidence="1">Uncharacterized protein</fullName>
    </submittedName>
</protein>
<sequence>MIGQIRSGRKEVVMNPLVGGLPLDAGWASLQLLTDEVLPQV</sequence>
<name>A0A1V3WXP6_MYCKA</name>
<evidence type="ECO:0000313" key="1">
    <source>
        <dbReference type="EMBL" id="OOK71021.1"/>
    </source>
</evidence>
<gene>
    <name evidence="1" type="ORF">BZL29_5712</name>
</gene>
<accession>A0A1V3WXP6</accession>
<comment type="caution">
    <text evidence="1">The sequence shown here is derived from an EMBL/GenBank/DDBJ whole genome shotgun (WGS) entry which is preliminary data.</text>
</comment>
<dbReference type="AlphaFoldDB" id="A0A1V3WXP6"/>
<proteinExistence type="predicted"/>
<reference evidence="1 2" key="1">
    <citation type="submission" date="2017-02" db="EMBL/GenBank/DDBJ databases">
        <title>Complete genome sequences of Mycobacterium kansasii strains isolated from rhesus macaques.</title>
        <authorList>
            <person name="Panda A."/>
            <person name="Nagaraj S."/>
            <person name="Zhao X."/>
            <person name="Tettelin H."/>
            <person name="Detolla L.J."/>
        </authorList>
    </citation>
    <scope>NUCLEOTIDE SEQUENCE [LARGE SCALE GENOMIC DNA]</scope>
    <source>
        <strain evidence="1 2">11-3469</strain>
    </source>
</reference>
<evidence type="ECO:0000313" key="2">
    <source>
        <dbReference type="Proteomes" id="UP000188532"/>
    </source>
</evidence>
<dbReference type="EMBL" id="MVBN01000006">
    <property type="protein sequence ID" value="OOK71021.1"/>
    <property type="molecule type" value="Genomic_DNA"/>
</dbReference>
<organism evidence="1 2">
    <name type="scientific">Mycobacterium kansasii</name>
    <dbReference type="NCBI Taxonomy" id="1768"/>
    <lineage>
        <taxon>Bacteria</taxon>
        <taxon>Bacillati</taxon>
        <taxon>Actinomycetota</taxon>
        <taxon>Actinomycetes</taxon>
        <taxon>Mycobacteriales</taxon>
        <taxon>Mycobacteriaceae</taxon>
        <taxon>Mycobacterium</taxon>
    </lineage>
</organism>
<dbReference type="Proteomes" id="UP000188532">
    <property type="component" value="Unassembled WGS sequence"/>
</dbReference>